<dbReference type="EnsemblPlants" id="QL08p047667:mrna">
    <property type="protein sequence ID" value="QL08p047667:mrna"/>
    <property type="gene ID" value="QL08p047667"/>
</dbReference>
<dbReference type="AlphaFoldDB" id="A0A7N2MBL1"/>
<proteinExistence type="predicted"/>
<keyword evidence="2" id="KW-1185">Reference proteome</keyword>
<organism evidence="1 2">
    <name type="scientific">Quercus lobata</name>
    <name type="common">Valley oak</name>
    <dbReference type="NCBI Taxonomy" id="97700"/>
    <lineage>
        <taxon>Eukaryota</taxon>
        <taxon>Viridiplantae</taxon>
        <taxon>Streptophyta</taxon>
        <taxon>Embryophyta</taxon>
        <taxon>Tracheophyta</taxon>
        <taxon>Spermatophyta</taxon>
        <taxon>Magnoliopsida</taxon>
        <taxon>eudicotyledons</taxon>
        <taxon>Gunneridae</taxon>
        <taxon>Pentapetalae</taxon>
        <taxon>rosids</taxon>
        <taxon>fabids</taxon>
        <taxon>Fagales</taxon>
        <taxon>Fagaceae</taxon>
        <taxon>Quercus</taxon>
    </lineage>
</organism>
<dbReference type="InParanoid" id="A0A7N2MBL1"/>
<dbReference type="Gramene" id="QL08p047667:mrna">
    <property type="protein sequence ID" value="QL08p047667:mrna"/>
    <property type="gene ID" value="QL08p047667"/>
</dbReference>
<dbReference type="EMBL" id="LRBV02000008">
    <property type="status" value="NOT_ANNOTATED_CDS"/>
    <property type="molecule type" value="Genomic_DNA"/>
</dbReference>
<sequence length="91" mass="10249">MNVVRHMIIDSLICDRCQHSPESVFHGLWSCREVDIVGQMWSYGVFGQENRSDVGVVIQNREGLVLASQSQQLHLAYSPSEIEALAAHRDP</sequence>
<accession>A0A7N2MBL1</accession>
<dbReference type="Proteomes" id="UP000594261">
    <property type="component" value="Chromosome 8"/>
</dbReference>
<name>A0A7N2MBL1_QUELO</name>
<reference evidence="1" key="2">
    <citation type="submission" date="2021-01" db="UniProtKB">
        <authorList>
            <consortium name="EnsemblPlants"/>
        </authorList>
    </citation>
    <scope>IDENTIFICATION</scope>
</reference>
<evidence type="ECO:0000313" key="1">
    <source>
        <dbReference type="EnsemblPlants" id="QL08p047667:mrna"/>
    </source>
</evidence>
<protein>
    <submittedName>
        <fullName evidence="1">Uncharacterized protein</fullName>
    </submittedName>
</protein>
<reference evidence="1 2" key="1">
    <citation type="journal article" date="2016" name="G3 (Bethesda)">
        <title>First Draft Assembly and Annotation of the Genome of a California Endemic Oak Quercus lobata Nee (Fagaceae).</title>
        <authorList>
            <person name="Sork V.L."/>
            <person name="Fitz-Gibbon S.T."/>
            <person name="Puiu D."/>
            <person name="Crepeau M."/>
            <person name="Gugger P.F."/>
            <person name="Sherman R."/>
            <person name="Stevens K."/>
            <person name="Langley C.H."/>
            <person name="Pellegrini M."/>
            <person name="Salzberg S.L."/>
        </authorList>
    </citation>
    <scope>NUCLEOTIDE SEQUENCE [LARGE SCALE GENOMIC DNA]</scope>
    <source>
        <strain evidence="1 2">cv. SW786</strain>
    </source>
</reference>
<evidence type="ECO:0000313" key="2">
    <source>
        <dbReference type="Proteomes" id="UP000594261"/>
    </source>
</evidence>